<dbReference type="PROSITE" id="PS50222">
    <property type="entry name" value="EF_HAND_2"/>
    <property type="match status" value="1"/>
</dbReference>
<protein>
    <recommendedName>
        <fullName evidence="3">EF-hand domain-containing protein</fullName>
    </recommendedName>
</protein>
<organism evidence="4">
    <name type="scientific">Chromera velia CCMP2878</name>
    <dbReference type="NCBI Taxonomy" id="1169474"/>
    <lineage>
        <taxon>Eukaryota</taxon>
        <taxon>Sar</taxon>
        <taxon>Alveolata</taxon>
        <taxon>Colpodellida</taxon>
        <taxon>Chromeraceae</taxon>
        <taxon>Chromera</taxon>
    </lineage>
</organism>
<evidence type="ECO:0000259" key="3">
    <source>
        <dbReference type="PROSITE" id="PS50222"/>
    </source>
</evidence>
<dbReference type="GO" id="GO:0005509">
    <property type="term" value="F:calcium ion binding"/>
    <property type="evidence" value="ECO:0007669"/>
    <property type="project" value="InterPro"/>
</dbReference>
<dbReference type="EMBL" id="CDMZ01003569">
    <property type="protein sequence ID" value="CEM46838.1"/>
    <property type="molecule type" value="Genomic_DNA"/>
</dbReference>
<dbReference type="Gene3D" id="1.10.238.10">
    <property type="entry name" value="EF-hand"/>
    <property type="match status" value="1"/>
</dbReference>
<feature type="region of interest" description="Disordered" evidence="2">
    <location>
        <begin position="233"/>
        <end position="263"/>
    </location>
</feature>
<dbReference type="InterPro" id="IPR011992">
    <property type="entry name" value="EF-hand-dom_pair"/>
</dbReference>
<name>A0A0G4HRA2_9ALVE</name>
<dbReference type="InterPro" id="IPR002048">
    <property type="entry name" value="EF_hand_dom"/>
</dbReference>
<proteinExistence type="predicted"/>
<dbReference type="Pfam" id="PF13833">
    <property type="entry name" value="EF-hand_8"/>
    <property type="match status" value="1"/>
</dbReference>
<dbReference type="VEuPathDB" id="CryptoDB:Cvel_8065"/>
<reference evidence="4" key="1">
    <citation type="submission" date="2014-11" db="EMBL/GenBank/DDBJ databases">
        <authorList>
            <person name="Otto D Thomas"/>
            <person name="Naeem Raeece"/>
        </authorList>
    </citation>
    <scope>NUCLEOTIDE SEQUENCE</scope>
</reference>
<dbReference type="SUPFAM" id="SSF47473">
    <property type="entry name" value="EF-hand"/>
    <property type="match status" value="1"/>
</dbReference>
<feature type="domain" description="EF-hand" evidence="3">
    <location>
        <begin position="296"/>
        <end position="331"/>
    </location>
</feature>
<dbReference type="InterPro" id="IPR018247">
    <property type="entry name" value="EF_Hand_1_Ca_BS"/>
</dbReference>
<keyword evidence="1" id="KW-0106">Calcium</keyword>
<evidence type="ECO:0000313" key="4">
    <source>
        <dbReference type="EMBL" id="CEM46838.1"/>
    </source>
</evidence>
<evidence type="ECO:0000256" key="1">
    <source>
        <dbReference type="ARBA" id="ARBA00022837"/>
    </source>
</evidence>
<dbReference type="AlphaFoldDB" id="A0A0G4HRA2"/>
<dbReference type="PROSITE" id="PS00018">
    <property type="entry name" value="EF_HAND_1"/>
    <property type="match status" value="1"/>
</dbReference>
<gene>
    <name evidence="4" type="ORF">Cvel_8065</name>
</gene>
<sequence length="479" mass="50964">MGNCGASPGGGGPGGGGRDEGASLVIDTIAGLLSEAAQTELRVEAARCQLLHDHKVSMNWIFDTLDRGRKGYLTNDDIAVFLAFTRPTVRYWDVLMMLRRQFGTSQNHMTFERFAHWLFCKKNHSDIQVPAVLLSTSPKGTAATGMPGTGPFSVAAGSLYPPMVGTQYGGPLTGVNGEATDRPELSLIVQALLADLLVEEINGHKRLQRFARCLRDFENHRFTPEELHAFLHGSLEKKEKKGKQGGGGTTQEEKGSALGGLLEDDLGESETGMRFFITPSVLLRFFEAHGKEGATRTEEWARLAIARFDRDGNGQLSREEFCVALRVDPPESAVFGLEGMDPFKAEEELRASMGSREAVQAAAINTLHGRTHLTGAPQLLTGGGPLPISTAAGLHSHPSPLTDAPACALLPPLASCAPGAVLPYGVGAPPLTAEIYPPVYLNGMRGGVGPYDGRVTSTIVPLQGADCAACVAESGRVPV</sequence>
<evidence type="ECO:0000256" key="2">
    <source>
        <dbReference type="SAM" id="MobiDB-lite"/>
    </source>
</evidence>
<dbReference type="SMART" id="SM00054">
    <property type="entry name" value="EFh"/>
    <property type="match status" value="2"/>
</dbReference>
<accession>A0A0G4HRA2</accession>